<feature type="domain" description="Phospholipid/glycerol acyltransferase" evidence="7">
    <location>
        <begin position="73"/>
        <end position="187"/>
    </location>
</feature>
<dbReference type="EMBL" id="UINC01001072">
    <property type="protein sequence ID" value="SUZ69834.1"/>
    <property type="molecule type" value="Genomic_DNA"/>
</dbReference>
<organism evidence="8">
    <name type="scientific">marine metagenome</name>
    <dbReference type="NCBI Taxonomy" id="408172"/>
    <lineage>
        <taxon>unclassified sequences</taxon>
        <taxon>metagenomes</taxon>
        <taxon>ecological metagenomes</taxon>
    </lineage>
</organism>
<dbReference type="InterPro" id="IPR002123">
    <property type="entry name" value="Plipid/glycerol_acylTrfase"/>
</dbReference>
<keyword evidence="2" id="KW-0444">Lipid biosynthesis</keyword>
<dbReference type="SUPFAM" id="SSF69593">
    <property type="entry name" value="Glycerol-3-phosphate (1)-acyltransferase"/>
    <property type="match status" value="1"/>
</dbReference>
<dbReference type="PANTHER" id="PTHR10434:SF64">
    <property type="entry name" value="1-ACYL-SN-GLYCEROL-3-PHOSPHATE ACYLTRANSFERASE-RELATED"/>
    <property type="match status" value="1"/>
</dbReference>
<dbReference type="CDD" id="cd07989">
    <property type="entry name" value="LPLAT_AGPAT-like"/>
    <property type="match status" value="1"/>
</dbReference>
<keyword evidence="6" id="KW-0472">Membrane</keyword>
<keyword evidence="3" id="KW-0808">Transferase</keyword>
<evidence type="ECO:0000259" key="7">
    <source>
        <dbReference type="SMART" id="SM00563"/>
    </source>
</evidence>
<feature type="transmembrane region" description="Helical" evidence="6">
    <location>
        <begin position="40"/>
        <end position="61"/>
    </location>
</feature>
<evidence type="ECO:0000256" key="1">
    <source>
        <dbReference type="ARBA" id="ARBA00005189"/>
    </source>
</evidence>
<dbReference type="GO" id="GO:0003841">
    <property type="term" value="F:1-acylglycerol-3-phosphate O-acyltransferase activity"/>
    <property type="evidence" value="ECO:0007669"/>
    <property type="project" value="TreeGrafter"/>
</dbReference>
<protein>
    <recommendedName>
        <fullName evidence="7">Phospholipid/glycerol acyltransferase domain-containing protein</fullName>
    </recommendedName>
</protein>
<keyword evidence="6" id="KW-1133">Transmembrane helix</keyword>
<keyword evidence="4" id="KW-0443">Lipid metabolism</keyword>
<reference evidence="8" key="1">
    <citation type="submission" date="2018-05" db="EMBL/GenBank/DDBJ databases">
        <authorList>
            <person name="Lanie J.A."/>
            <person name="Ng W.-L."/>
            <person name="Kazmierczak K.M."/>
            <person name="Andrzejewski T.M."/>
            <person name="Davidsen T.M."/>
            <person name="Wayne K.J."/>
            <person name="Tettelin H."/>
            <person name="Glass J.I."/>
            <person name="Rusch D."/>
            <person name="Podicherti R."/>
            <person name="Tsui H.-C.T."/>
            <person name="Winkler M.E."/>
        </authorList>
    </citation>
    <scope>NUCLEOTIDE SEQUENCE</scope>
</reference>
<dbReference type="Pfam" id="PF01553">
    <property type="entry name" value="Acyltransferase"/>
    <property type="match status" value="1"/>
</dbReference>
<comment type="pathway">
    <text evidence="1">Lipid metabolism.</text>
</comment>
<evidence type="ECO:0000256" key="4">
    <source>
        <dbReference type="ARBA" id="ARBA00023098"/>
    </source>
</evidence>
<dbReference type="GO" id="GO:0006654">
    <property type="term" value="P:phosphatidic acid biosynthetic process"/>
    <property type="evidence" value="ECO:0007669"/>
    <property type="project" value="TreeGrafter"/>
</dbReference>
<dbReference type="AlphaFoldDB" id="A0A381PT53"/>
<evidence type="ECO:0000256" key="6">
    <source>
        <dbReference type="SAM" id="Phobius"/>
    </source>
</evidence>
<gene>
    <name evidence="8" type="ORF">METZ01_LOCUS22688</name>
</gene>
<accession>A0A381PT53</accession>
<feature type="transmembrane region" description="Helical" evidence="6">
    <location>
        <begin position="6"/>
        <end position="33"/>
    </location>
</feature>
<evidence type="ECO:0000256" key="3">
    <source>
        <dbReference type="ARBA" id="ARBA00022679"/>
    </source>
</evidence>
<evidence type="ECO:0000256" key="5">
    <source>
        <dbReference type="ARBA" id="ARBA00023315"/>
    </source>
</evidence>
<proteinExistence type="predicted"/>
<feature type="transmembrane region" description="Helical" evidence="6">
    <location>
        <begin position="73"/>
        <end position="91"/>
    </location>
</feature>
<sequence length="241" mass="27723">MKIFTLIYSIYGLIVFSSLFAIFSIPFVLGIWFKKFEKTAYWLHHVLARFFFAAIFIPVKIKLEKGVNLKNQYVIISNHFSFIDIPALAALNIPFKFIGKIAVNNIPLLGYIFKNLHIMVDREDKDSKKQTYLKSFKSIDEGYSMGIFPEGGIKTKKIPQLAPFKDGAFIMAIEKQIPILLVSLLDAYKIMKGSFFISWSPCTIVCHTPISPKGYTKRDLEKFKNKCYNVLQNELNKSHTE</sequence>
<keyword evidence="5" id="KW-0012">Acyltransferase</keyword>
<dbReference type="PANTHER" id="PTHR10434">
    <property type="entry name" value="1-ACYL-SN-GLYCEROL-3-PHOSPHATE ACYLTRANSFERASE"/>
    <property type="match status" value="1"/>
</dbReference>
<evidence type="ECO:0000313" key="8">
    <source>
        <dbReference type="EMBL" id="SUZ69834.1"/>
    </source>
</evidence>
<dbReference type="SMART" id="SM00563">
    <property type="entry name" value="PlsC"/>
    <property type="match status" value="1"/>
</dbReference>
<keyword evidence="6" id="KW-0812">Transmembrane</keyword>
<name>A0A381PT53_9ZZZZ</name>
<evidence type="ECO:0000256" key="2">
    <source>
        <dbReference type="ARBA" id="ARBA00022516"/>
    </source>
</evidence>